<dbReference type="EMBL" id="BGPR01283975">
    <property type="protein sequence ID" value="GBN30626.1"/>
    <property type="molecule type" value="Genomic_DNA"/>
</dbReference>
<comment type="caution">
    <text evidence="3">The sequence shown here is derived from an EMBL/GenBank/DDBJ whole genome shotgun (WGS) entry which is preliminary data.</text>
</comment>
<evidence type="ECO:0000313" key="2">
    <source>
        <dbReference type="EMBL" id="GBN30626.1"/>
    </source>
</evidence>
<keyword evidence="4" id="KW-1185">Reference proteome</keyword>
<accession>A0A4Y2MW19</accession>
<proteinExistence type="predicted"/>
<dbReference type="EMBL" id="BGPR01283972">
    <property type="protein sequence ID" value="GBN30613.1"/>
    <property type="molecule type" value="Genomic_DNA"/>
</dbReference>
<sequence length="166" mass="18329">MFMPIYVSDSCYKSSDQLHSSLSALFSSGIAHQLCSVIMLEALALAFELLLQYFLEEENCLCPSMFLIPVIKVATNSHQDSYPLSSGLEHQLCSVIMLEALALAVELLLQFLLEEEKCLCPSMFLIPVIKVATNSHQDSYPLSSGLEHQLCSVIMLEALALAVELL</sequence>
<protein>
    <submittedName>
        <fullName evidence="3">Uncharacterized protein</fullName>
    </submittedName>
</protein>
<evidence type="ECO:0000313" key="1">
    <source>
        <dbReference type="EMBL" id="GBN30613.1"/>
    </source>
</evidence>
<dbReference type="EMBL" id="BGPR01284017">
    <property type="protein sequence ID" value="GBN30719.1"/>
    <property type="molecule type" value="Genomic_DNA"/>
</dbReference>
<name>A0A4Y2MW19_ARAVE</name>
<evidence type="ECO:0000313" key="4">
    <source>
        <dbReference type="Proteomes" id="UP000499080"/>
    </source>
</evidence>
<evidence type="ECO:0000313" key="3">
    <source>
        <dbReference type="EMBL" id="GBN30719.1"/>
    </source>
</evidence>
<dbReference type="Proteomes" id="UP000499080">
    <property type="component" value="Unassembled WGS sequence"/>
</dbReference>
<organism evidence="3 4">
    <name type="scientific">Araneus ventricosus</name>
    <name type="common">Orbweaver spider</name>
    <name type="synonym">Epeira ventricosa</name>
    <dbReference type="NCBI Taxonomy" id="182803"/>
    <lineage>
        <taxon>Eukaryota</taxon>
        <taxon>Metazoa</taxon>
        <taxon>Ecdysozoa</taxon>
        <taxon>Arthropoda</taxon>
        <taxon>Chelicerata</taxon>
        <taxon>Arachnida</taxon>
        <taxon>Araneae</taxon>
        <taxon>Araneomorphae</taxon>
        <taxon>Entelegynae</taxon>
        <taxon>Araneoidea</taxon>
        <taxon>Araneidae</taxon>
        <taxon>Araneus</taxon>
    </lineage>
</organism>
<dbReference type="AlphaFoldDB" id="A0A4Y2MW19"/>
<gene>
    <name evidence="1" type="ORF">AVEN_105231_1</name>
    <name evidence="2" type="ORF">AVEN_112682_1</name>
    <name evidence="3" type="ORF">AVEN_171763_1</name>
</gene>
<reference evidence="3 4" key="1">
    <citation type="journal article" date="2019" name="Sci. Rep.">
        <title>Orb-weaving spider Araneus ventricosus genome elucidates the spidroin gene catalogue.</title>
        <authorList>
            <person name="Kono N."/>
            <person name="Nakamura H."/>
            <person name="Ohtoshi R."/>
            <person name="Moran D.A.P."/>
            <person name="Shinohara A."/>
            <person name="Yoshida Y."/>
            <person name="Fujiwara M."/>
            <person name="Mori M."/>
            <person name="Tomita M."/>
            <person name="Arakawa K."/>
        </authorList>
    </citation>
    <scope>NUCLEOTIDE SEQUENCE [LARGE SCALE GENOMIC DNA]</scope>
</reference>